<feature type="transmembrane region" description="Helical" evidence="8">
    <location>
        <begin position="501"/>
        <end position="523"/>
    </location>
</feature>
<feature type="transmembrane region" description="Helical" evidence="8">
    <location>
        <begin position="217"/>
        <end position="240"/>
    </location>
</feature>
<proteinExistence type="inferred from homology"/>
<feature type="region of interest" description="Disordered" evidence="7">
    <location>
        <begin position="1"/>
        <end position="40"/>
    </location>
</feature>
<feature type="compositionally biased region" description="Basic and acidic residues" evidence="7">
    <location>
        <begin position="1"/>
        <end position="18"/>
    </location>
</feature>
<protein>
    <submittedName>
        <fullName evidence="9">Oligopeptide transporter</fullName>
    </submittedName>
</protein>
<name>A0AAD7PN32_QUISA</name>
<organism evidence="9 10">
    <name type="scientific">Quillaja saponaria</name>
    <name type="common">Soap bark tree</name>
    <dbReference type="NCBI Taxonomy" id="32244"/>
    <lineage>
        <taxon>Eukaryota</taxon>
        <taxon>Viridiplantae</taxon>
        <taxon>Streptophyta</taxon>
        <taxon>Embryophyta</taxon>
        <taxon>Tracheophyta</taxon>
        <taxon>Spermatophyta</taxon>
        <taxon>Magnoliopsida</taxon>
        <taxon>eudicotyledons</taxon>
        <taxon>Gunneridae</taxon>
        <taxon>Pentapetalae</taxon>
        <taxon>rosids</taxon>
        <taxon>fabids</taxon>
        <taxon>Fabales</taxon>
        <taxon>Quillajaceae</taxon>
        <taxon>Quillaja</taxon>
    </lineage>
</organism>
<dbReference type="PANTHER" id="PTHR31645:SF76">
    <property type="entry name" value="METAL-NICOTIANAMINE TRANSPORTER YSL8-RELATED"/>
    <property type="match status" value="1"/>
</dbReference>
<evidence type="ECO:0000256" key="6">
    <source>
        <dbReference type="ARBA" id="ARBA00023136"/>
    </source>
</evidence>
<evidence type="ECO:0000256" key="2">
    <source>
        <dbReference type="ARBA" id="ARBA00010276"/>
    </source>
</evidence>
<feature type="transmembrane region" description="Helical" evidence="8">
    <location>
        <begin position="421"/>
        <end position="444"/>
    </location>
</feature>
<dbReference type="GO" id="GO:0035673">
    <property type="term" value="F:oligopeptide transmembrane transporter activity"/>
    <property type="evidence" value="ECO:0007669"/>
    <property type="project" value="InterPro"/>
</dbReference>
<feature type="transmembrane region" description="Helical" evidence="8">
    <location>
        <begin position="295"/>
        <end position="319"/>
    </location>
</feature>
<evidence type="ECO:0000256" key="4">
    <source>
        <dbReference type="ARBA" id="ARBA00022692"/>
    </source>
</evidence>
<evidence type="ECO:0000256" key="1">
    <source>
        <dbReference type="ARBA" id="ARBA00004141"/>
    </source>
</evidence>
<feature type="transmembrane region" description="Helical" evidence="8">
    <location>
        <begin position="543"/>
        <end position="561"/>
    </location>
</feature>
<dbReference type="PANTHER" id="PTHR31645">
    <property type="entry name" value="OLIGOPEPTIDE TRANSPORTER YGL114W-RELATED"/>
    <property type="match status" value="1"/>
</dbReference>
<feature type="transmembrane region" description="Helical" evidence="8">
    <location>
        <begin position="67"/>
        <end position="87"/>
    </location>
</feature>
<sequence length="717" mass="79022">MEINNPDEHHDHNIDYSDKYSITPPKPPYKRLGKDDNGERRSSRFYEAKTMETVFNEIEVPSWKNQITLRSIIVSCGLGCFFTLLVMKQNLSTGILHPVGMYAGVVGFSCIRTLTMLFNKSGILGKPFTRQENAVIYNCVVSITGVAISGGYGGYLFGMGRVALQQSILKKNKEPSPELSVKDPSLGWMILFAFVTSFVGIFFVYPLGKLILVDLKLVFPSATAIGHVINCIHAPLSSYFSRKQVTTLGKFFSLSLFWSYFQWVFTGGETGGCGFQYLPVFGFKALEKGFYFDFMGTYVGVGMLVPTITSLSMLLGALLSNFVLMPVVMQHMGDWYPKTAKPRSFNGFAAYKQLISLSIIFGDGLYLILKVLVVLLFRKSSNKECGTNVDLPLSDPDRTPEKLSSWTDEITRSQNYLKDKISARVAIGIYVLLAAISSAVVPLIFAPLKWYHVAVMYIMSPFLAFCKVYATGLTDMTSAAYFSRIAPFIFGAWVGGSHGGVLAGLVATGIVTTFVSSASDLIVDFKTGYLNLASPKSMFLSRLIGTAMGCVICPLTFWYFYSSYPDFGTMKSPFSERIGHFNREIATFGIDGFAGLPKHCLKFCFVAFALAIVLNIIRDILPKKLAKNIPIPTAIAIPFSIGAAYSVDMCIGSLIALLWRWKNKARADAFAPIVAAGLICGDGLFTLQSSIFMLIGKYPPLCAMFVPGKKRLMNPQV</sequence>
<dbReference type="NCBIfam" id="TIGR00728">
    <property type="entry name" value="OPT_sfam"/>
    <property type="match status" value="1"/>
</dbReference>
<reference evidence="9" key="1">
    <citation type="journal article" date="2023" name="Science">
        <title>Elucidation of the pathway for biosynthesis of saponin adjuvants from the soapbark tree.</title>
        <authorList>
            <person name="Reed J."/>
            <person name="Orme A."/>
            <person name="El-Demerdash A."/>
            <person name="Owen C."/>
            <person name="Martin L.B.B."/>
            <person name="Misra R.C."/>
            <person name="Kikuchi S."/>
            <person name="Rejzek M."/>
            <person name="Martin A.C."/>
            <person name="Harkess A."/>
            <person name="Leebens-Mack J."/>
            <person name="Louveau T."/>
            <person name="Stephenson M.J."/>
            <person name="Osbourn A."/>
        </authorList>
    </citation>
    <scope>NUCLEOTIDE SEQUENCE</scope>
    <source>
        <strain evidence="9">S10</strain>
    </source>
</reference>
<keyword evidence="3" id="KW-0813">Transport</keyword>
<keyword evidence="4 8" id="KW-0812">Transmembrane</keyword>
<evidence type="ECO:0000256" key="7">
    <source>
        <dbReference type="SAM" id="MobiDB-lite"/>
    </source>
</evidence>
<evidence type="ECO:0000313" key="10">
    <source>
        <dbReference type="Proteomes" id="UP001163823"/>
    </source>
</evidence>
<dbReference type="EMBL" id="JARAOO010000008">
    <property type="protein sequence ID" value="KAJ7960720.1"/>
    <property type="molecule type" value="Genomic_DNA"/>
</dbReference>
<feature type="transmembrane region" description="Helical" evidence="8">
    <location>
        <begin position="670"/>
        <end position="695"/>
    </location>
</feature>
<comment type="caution">
    <text evidence="9">The sequence shown here is derived from an EMBL/GenBank/DDBJ whole genome shotgun (WGS) entry which is preliminary data.</text>
</comment>
<dbReference type="InterPro" id="IPR045035">
    <property type="entry name" value="YSL-like"/>
</dbReference>
<evidence type="ECO:0000256" key="3">
    <source>
        <dbReference type="ARBA" id="ARBA00022448"/>
    </source>
</evidence>
<comment type="subcellular location">
    <subcellularLocation>
        <location evidence="1">Membrane</location>
        <topology evidence="1">Multi-pass membrane protein</topology>
    </subcellularLocation>
</comment>
<evidence type="ECO:0000313" key="9">
    <source>
        <dbReference type="EMBL" id="KAJ7960720.1"/>
    </source>
</evidence>
<accession>A0AAD7PN32</accession>
<feature type="transmembrane region" description="Helical" evidence="8">
    <location>
        <begin position="633"/>
        <end position="658"/>
    </location>
</feature>
<keyword evidence="6 8" id="KW-0472">Membrane</keyword>
<dbReference type="GO" id="GO:0016020">
    <property type="term" value="C:membrane"/>
    <property type="evidence" value="ECO:0007669"/>
    <property type="project" value="UniProtKB-SubCell"/>
</dbReference>
<feature type="transmembrane region" description="Helical" evidence="8">
    <location>
        <begin position="600"/>
        <end position="621"/>
    </location>
</feature>
<dbReference type="Proteomes" id="UP001163823">
    <property type="component" value="Chromosome 8"/>
</dbReference>
<feature type="transmembrane region" description="Helical" evidence="8">
    <location>
        <begin position="450"/>
        <end position="470"/>
    </location>
</feature>
<dbReference type="InterPro" id="IPR004813">
    <property type="entry name" value="OPT"/>
</dbReference>
<feature type="transmembrane region" description="Helical" evidence="8">
    <location>
        <begin position="260"/>
        <end position="283"/>
    </location>
</feature>
<feature type="transmembrane region" description="Helical" evidence="8">
    <location>
        <begin position="134"/>
        <end position="157"/>
    </location>
</feature>
<comment type="similarity">
    <text evidence="2">Belongs to the YSL (TC 2.A.67.2) family.</text>
</comment>
<dbReference type="KEGG" id="qsa:O6P43_021122"/>
<feature type="transmembrane region" description="Helical" evidence="8">
    <location>
        <begin position="99"/>
        <end position="118"/>
    </location>
</feature>
<feature type="transmembrane region" description="Helical" evidence="8">
    <location>
        <begin position="354"/>
        <end position="377"/>
    </location>
</feature>
<evidence type="ECO:0000256" key="8">
    <source>
        <dbReference type="SAM" id="Phobius"/>
    </source>
</evidence>
<keyword evidence="10" id="KW-1185">Reference proteome</keyword>
<feature type="transmembrane region" description="Helical" evidence="8">
    <location>
        <begin position="186"/>
        <end position="205"/>
    </location>
</feature>
<gene>
    <name evidence="9" type="ORF">O6P43_021122</name>
</gene>
<evidence type="ECO:0000256" key="5">
    <source>
        <dbReference type="ARBA" id="ARBA00022989"/>
    </source>
</evidence>
<dbReference type="Pfam" id="PF03169">
    <property type="entry name" value="OPT"/>
    <property type="match status" value="1"/>
</dbReference>
<keyword evidence="5 8" id="KW-1133">Transmembrane helix</keyword>
<dbReference type="AlphaFoldDB" id="A0AAD7PN32"/>